<dbReference type="Pfam" id="PF02630">
    <property type="entry name" value="SCO1-SenC"/>
    <property type="match status" value="1"/>
</dbReference>
<feature type="binding site" evidence="3">
    <location>
        <position position="69"/>
    </location>
    <ligand>
        <name>Cu cation</name>
        <dbReference type="ChEBI" id="CHEBI:23378"/>
    </ligand>
</feature>
<comment type="similarity">
    <text evidence="1">Belongs to the SCO1/2 family.</text>
</comment>
<evidence type="ECO:0000313" key="8">
    <source>
        <dbReference type="Proteomes" id="UP000183988"/>
    </source>
</evidence>
<evidence type="ECO:0000256" key="2">
    <source>
        <dbReference type="ARBA" id="ARBA00023008"/>
    </source>
</evidence>
<organism evidence="7 8">
    <name type="scientific">Ornithinibacillus halophilus</name>
    <dbReference type="NCBI Taxonomy" id="930117"/>
    <lineage>
        <taxon>Bacteria</taxon>
        <taxon>Bacillati</taxon>
        <taxon>Bacillota</taxon>
        <taxon>Bacilli</taxon>
        <taxon>Bacillales</taxon>
        <taxon>Bacillaceae</taxon>
        <taxon>Ornithinibacillus</taxon>
    </lineage>
</organism>
<dbReference type="RefSeq" id="WP_072890576.1">
    <property type="nucleotide sequence ID" value="NZ_FQVW01000022.1"/>
</dbReference>
<dbReference type="EMBL" id="FQVW01000022">
    <property type="protein sequence ID" value="SHG24496.1"/>
    <property type="molecule type" value="Genomic_DNA"/>
</dbReference>
<evidence type="ECO:0000256" key="3">
    <source>
        <dbReference type="PIRSR" id="PIRSR603782-1"/>
    </source>
</evidence>
<feature type="binding site" evidence="3">
    <location>
        <position position="65"/>
    </location>
    <ligand>
        <name>Cu cation</name>
        <dbReference type="ChEBI" id="CHEBI:23378"/>
    </ligand>
</feature>
<evidence type="ECO:0000256" key="4">
    <source>
        <dbReference type="PIRSR" id="PIRSR603782-2"/>
    </source>
</evidence>
<dbReference type="InterPro" id="IPR013766">
    <property type="entry name" value="Thioredoxin_domain"/>
</dbReference>
<keyword evidence="2 3" id="KW-0186">Copper</keyword>
<feature type="chain" id="PRO_5038719482" evidence="5">
    <location>
        <begin position="27"/>
        <end position="194"/>
    </location>
</feature>
<dbReference type="InterPro" id="IPR036249">
    <property type="entry name" value="Thioredoxin-like_sf"/>
</dbReference>
<dbReference type="AlphaFoldDB" id="A0A1M5I8A2"/>
<dbReference type="InterPro" id="IPR003782">
    <property type="entry name" value="SCO1/SenC"/>
</dbReference>
<accession>A0A1M5I8A2</accession>
<gene>
    <name evidence="7" type="ORF">SAMN05216225_102219</name>
</gene>
<dbReference type="SUPFAM" id="SSF52833">
    <property type="entry name" value="Thioredoxin-like"/>
    <property type="match status" value="1"/>
</dbReference>
<keyword evidence="5" id="KW-0732">Signal</keyword>
<dbReference type="PROSITE" id="PS51352">
    <property type="entry name" value="THIOREDOXIN_2"/>
    <property type="match status" value="1"/>
</dbReference>
<dbReference type="PANTHER" id="PTHR12151">
    <property type="entry name" value="ELECTRON TRANSPORT PROTIN SCO1/SENC FAMILY MEMBER"/>
    <property type="match status" value="1"/>
</dbReference>
<protein>
    <submittedName>
        <fullName evidence="7">Protein SCO1/2</fullName>
    </submittedName>
</protein>
<feature type="signal peptide" evidence="5">
    <location>
        <begin position="1"/>
        <end position="26"/>
    </location>
</feature>
<feature type="domain" description="Thioredoxin" evidence="6">
    <location>
        <begin position="27"/>
        <end position="192"/>
    </location>
</feature>
<keyword evidence="4" id="KW-1015">Disulfide bond</keyword>
<dbReference type="Proteomes" id="UP000183988">
    <property type="component" value="Unassembled WGS sequence"/>
</dbReference>
<dbReference type="STRING" id="930117.SAMN05216225_102219"/>
<reference evidence="7 8" key="1">
    <citation type="submission" date="2016-11" db="EMBL/GenBank/DDBJ databases">
        <authorList>
            <person name="Jaros S."/>
            <person name="Januszkiewicz K."/>
            <person name="Wedrychowicz H."/>
        </authorList>
    </citation>
    <scope>NUCLEOTIDE SEQUENCE [LARGE SCALE GENOMIC DNA]</scope>
    <source>
        <strain evidence="7 8">IBRC-M 10683</strain>
    </source>
</reference>
<dbReference type="GO" id="GO:0046872">
    <property type="term" value="F:metal ion binding"/>
    <property type="evidence" value="ECO:0007669"/>
    <property type="project" value="UniProtKB-KW"/>
</dbReference>
<evidence type="ECO:0000259" key="6">
    <source>
        <dbReference type="PROSITE" id="PS51352"/>
    </source>
</evidence>
<evidence type="ECO:0000313" key="7">
    <source>
        <dbReference type="EMBL" id="SHG24496.1"/>
    </source>
</evidence>
<dbReference type="OrthoDB" id="9811998at2"/>
<feature type="disulfide bond" description="Redox-active" evidence="4">
    <location>
        <begin position="65"/>
        <end position="69"/>
    </location>
</feature>
<evidence type="ECO:0000256" key="5">
    <source>
        <dbReference type="SAM" id="SignalP"/>
    </source>
</evidence>
<name>A0A1M5I8A2_9BACI</name>
<proteinExistence type="inferred from homology"/>
<dbReference type="CDD" id="cd02968">
    <property type="entry name" value="SCO"/>
    <property type="match status" value="1"/>
</dbReference>
<dbReference type="PROSITE" id="PS51257">
    <property type="entry name" value="PROKAR_LIPOPROTEIN"/>
    <property type="match status" value="1"/>
</dbReference>
<keyword evidence="8" id="KW-1185">Reference proteome</keyword>
<keyword evidence="3" id="KW-0479">Metal-binding</keyword>
<dbReference type="PANTHER" id="PTHR12151:SF25">
    <property type="entry name" value="LINALOOL DEHYDRATASE_ISOMERASE DOMAIN-CONTAINING PROTEIN"/>
    <property type="match status" value="1"/>
</dbReference>
<feature type="binding site" evidence="3">
    <location>
        <position position="156"/>
    </location>
    <ligand>
        <name>Cu cation</name>
        <dbReference type="ChEBI" id="CHEBI:23378"/>
    </ligand>
</feature>
<dbReference type="Gene3D" id="3.40.30.10">
    <property type="entry name" value="Glutaredoxin"/>
    <property type="match status" value="1"/>
</dbReference>
<evidence type="ECO:0000256" key="1">
    <source>
        <dbReference type="ARBA" id="ARBA00010996"/>
    </source>
</evidence>
<sequence>MNINFKKLIPILLLTLILAACGPKYEGDFSYEIQDFTFTNQDGEEVSKSDFEDKFWIVDFIYTTCDTECPQMTYNKQKIESALNDAGINDVEFVSFSVDPETDTPEVLKEYGEARNITFDNWTFLTGYDFETIQNIAEESFKTRVEQYPDDDALLHGVSFYLVSPEGNAIKSYNGYILQKEQIDQIVDDIKSMQ</sequence>